<dbReference type="OrthoDB" id="1266341at2"/>
<dbReference type="Proteomes" id="UP000093807">
    <property type="component" value="Unassembled WGS sequence"/>
</dbReference>
<gene>
    <name evidence="3" type="ORF">FLB_10420</name>
</gene>
<sequence>MIKNFFLSLFLVPLVITAQNITDFNNDSAGNRVLGQICISCSAKNIKPFNELKQEDLQVIDKISFYTNPVSQELYLTWKIEEDKKVEQIQLLSSGGNAMVTFMRISNWLTMRFQGYPSGHYFIVFTYSNGDNKTIKIVKK</sequence>
<accession>A0A199XTI7</accession>
<reference evidence="3 4" key="1">
    <citation type="submission" date="2016-06" db="EMBL/GenBank/DDBJ databases">
        <title>Draft genome sequence of Flavobacterium succinicans strain DD5b.</title>
        <authorList>
            <person name="Poehlein A."/>
            <person name="Daniel R."/>
            <person name="Simeonova D.D."/>
        </authorList>
    </citation>
    <scope>NUCLEOTIDE SEQUENCE [LARGE SCALE GENOMIC DNA]</scope>
    <source>
        <strain evidence="3 4">DD5b</strain>
    </source>
</reference>
<comment type="caution">
    <text evidence="3">The sequence shown here is derived from an EMBL/GenBank/DDBJ whole genome shotgun (WGS) entry which is preliminary data.</text>
</comment>
<dbReference type="EMBL" id="JMTM01000019">
    <property type="protein sequence ID" value="OAZ04556.1"/>
    <property type="molecule type" value="Genomic_DNA"/>
</dbReference>
<dbReference type="InterPro" id="IPR026444">
    <property type="entry name" value="Secre_tail"/>
</dbReference>
<protein>
    <recommendedName>
        <fullName evidence="5">Secretion system C-terminal sorting domain-containing protein</fullName>
    </recommendedName>
</protein>
<evidence type="ECO:0000313" key="4">
    <source>
        <dbReference type="Proteomes" id="UP000093807"/>
    </source>
</evidence>
<evidence type="ECO:0000313" key="3">
    <source>
        <dbReference type="EMBL" id="OAZ04556.1"/>
    </source>
</evidence>
<dbReference type="NCBIfam" id="TIGR04183">
    <property type="entry name" value="Por_Secre_tail"/>
    <property type="match status" value="1"/>
</dbReference>
<dbReference type="AlphaFoldDB" id="A0A199XTI7"/>
<proteinExistence type="predicted"/>
<dbReference type="RefSeq" id="WP_064714903.1">
    <property type="nucleotide sequence ID" value="NZ_JMTM01000019.1"/>
</dbReference>
<dbReference type="PATRIC" id="fig|29536.5.peg.1074"/>
<feature type="signal peptide" evidence="2">
    <location>
        <begin position="1"/>
        <end position="18"/>
    </location>
</feature>
<keyword evidence="1 2" id="KW-0732">Signal</keyword>
<feature type="chain" id="PRO_5008286923" description="Secretion system C-terminal sorting domain-containing protein" evidence="2">
    <location>
        <begin position="19"/>
        <end position="140"/>
    </location>
</feature>
<name>A0A199XTI7_9FLAO</name>
<organism evidence="3 4">
    <name type="scientific">Flavobacterium succinicans</name>
    <dbReference type="NCBI Taxonomy" id="29536"/>
    <lineage>
        <taxon>Bacteria</taxon>
        <taxon>Pseudomonadati</taxon>
        <taxon>Bacteroidota</taxon>
        <taxon>Flavobacteriia</taxon>
        <taxon>Flavobacteriales</taxon>
        <taxon>Flavobacteriaceae</taxon>
        <taxon>Flavobacterium</taxon>
    </lineage>
</organism>
<keyword evidence="4" id="KW-1185">Reference proteome</keyword>
<evidence type="ECO:0000256" key="1">
    <source>
        <dbReference type="ARBA" id="ARBA00022729"/>
    </source>
</evidence>
<evidence type="ECO:0008006" key="5">
    <source>
        <dbReference type="Google" id="ProtNLM"/>
    </source>
</evidence>
<evidence type="ECO:0000256" key="2">
    <source>
        <dbReference type="SAM" id="SignalP"/>
    </source>
</evidence>